<dbReference type="EMBL" id="AFCO01000323">
    <property type="protein sequence ID" value="EHC61494.1"/>
    <property type="molecule type" value="Genomic_DNA"/>
</dbReference>
<name>G5N9A6_SALET</name>
<reference evidence="1 2" key="1">
    <citation type="journal article" date="2011" name="BMC Genomics">
        <title>Genome sequencing reveals diversification of virulence factor content and possible host adaptation in distinct subpopulations of Salmonella enterica.</title>
        <authorList>
            <person name="den Bakker H.C."/>
            <person name="Moreno Switt A.I."/>
            <person name="Govoni G."/>
            <person name="Cummings C.A."/>
            <person name="Ranieri M.L."/>
            <person name="Degoricija L."/>
            <person name="Hoelzer K."/>
            <person name="Rodriguez-Rivera L.D."/>
            <person name="Brown S."/>
            <person name="Bolchacova E."/>
            <person name="Furtado M.R."/>
            <person name="Wiedmann M."/>
        </authorList>
    </citation>
    <scope>NUCLEOTIDE SEQUENCE [LARGE SCALE GENOMIC DNA]</scope>
    <source>
        <strain evidence="1 2">R8-3668</strain>
    </source>
</reference>
<accession>G5N9A6</accession>
<gene>
    <name evidence="1" type="ORF">LTSEINV_0950</name>
</gene>
<sequence>MSGNFKYCDNLALKNRVFSRKNPKAACFAGSLSGIATLL</sequence>
<dbReference type="AlphaFoldDB" id="G5N9A6"/>
<dbReference type="BioCyc" id="SENT913075:G120P-1855-MONOMER"/>
<evidence type="ECO:0000313" key="1">
    <source>
        <dbReference type="EMBL" id="EHC61494.1"/>
    </source>
</evidence>
<evidence type="ECO:0000313" key="2">
    <source>
        <dbReference type="Proteomes" id="UP000003532"/>
    </source>
</evidence>
<protein>
    <submittedName>
        <fullName evidence="1">Uncharacterized protein</fullName>
    </submittedName>
</protein>
<dbReference type="Proteomes" id="UP000003532">
    <property type="component" value="Unassembled WGS sequence"/>
</dbReference>
<comment type="caution">
    <text evidence="1">The sequence shown here is derived from an EMBL/GenBank/DDBJ whole genome shotgun (WGS) entry which is preliminary data.</text>
</comment>
<organism evidence="1 2">
    <name type="scientific">Salmonella enterica subsp. enterica serovar Inverness str. R8-3668</name>
    <dbReference type="NCBI Taxonomy" id="913075"/>
    <lineage>
        <taxon>Bacteria</taxon>
        <taxon>Pseudomonadati</taxon>
        <taxon>Pseudomonadota</taxon>
        <taxon>Gammaproteobacteria</taxon>
        <taxon>Enterobacterales</taxon>
        <taxon>Enterobacteriaceae</taxon>
        <taxon>Salmonella</taxon>
    </lineage>
</organism>
<proteinExistence type="predicted"/>